<dbReference type="RefSeq" id="WP_013683375.1">
    <property type="nucleotide sequence ID" value="NC_015320.1"/>
</dbReference>
<evidence type="ECO:0000313" key="3">
    <source>
        <dbReference type="EMBL" id="AEA46703.1"/>
    </source>
</evidence>
<proteinExistence type="predicted"/>
<evidence type="ECO:0000256" key="1">
    <source>
        <dbReference type="ARBA" id="ARBA00023172"/>
    </source>
</evidence>
<name>F2KR66_ARCVS</name>
<dbReference type="STRING" id="693661.Arcve_0683"/>
<reference evidence="3 4" key="1">
    <citation type="submission" date="2011-03" db="EMBL/GenBank/DDBJ databases">
        <title>The complete genome of Archaeoglobus veneficus SNP6.</title>
        <authorList>
            <consortium name="US DOE Joint Genome Institute (JGI-PGF)"/>
            <person name="Lucas S."/>
            <person name="Copeland A."/>
            <person name="Lapidus A."/>
            <person name="Bruce D."/>
            <person name="Goodwin L."/>
            <person name="Pitluck S."/>
            <person name="Kyrpides N."/>
            <person name="Mavromatis K."/>
            <person name="Pagani I."/>
            <person name="Ivanova N."/>
            <person name="Mikhailova N."/>
            <person name="Lu M."/>
            <person name="Detter J.C."/>
            <person name="Tapia R."/>
            <person name="Han C."/>
            <person name="Land M."/>
            <person name="Hauser L."/>
            <person name="Markowitz V."/>
            <person name="Cheng J.-F."/>
            <person name="Hugenholtz P."/>
            <person name="Woyke T."/>
            <person name="Wu D."/>
            <person name="Spring S."/>
            <person name="Brambilla E."/>
            <person name="Klenk H.-P."/>
            <person name="Eisen J.A."/>
        </authorList>
    </citation>
    <scope>NUCLEOTIDE SEQUENCE [LARGE SCALE GENOMIC DNA]</scope>
    <source>
        <strain>SNP6</strain>
    </source>
</reference>
<evidence type="ECO:0000313" key="4">
    <source>
        <dbReference type="Proteomes" id="UP000008136"/>
    </source>
</evidence>
<organism evidence="3 4">
    <name type="scientific">Archaeoglobus veneficus (strain DSM 11195 / SNP6)</name>
    <dbReference type="NCBI Taxonomy" id="693661"/>
    <lineage>
        <taxon>Archaea</taxon>
        <taxon>Methanobacteriati</taxon>
        <taxon>Methanobacteriota</taxon>
        <taxon>Archaeoglobi</taxon>
        <taxon>Archaeoglobales</taxon>
        <taxon>Archaeoglobaceae</taxon>
        <taxon>Archaeoglobus</taxon>
    </lineage>
</organism>
<dbReference type="SUPFAM" id="SSF56349">
    <property type="entry name" value="DNA breaking-rejoining enzymes"/>
    <property type="match status" value="1"/>
</dbReference>
<dbReference type="KEGG" id="ave:Arcve_0683"/>
<sequence>MRGLYKERAAEAFNEAVLDYDKYKEEFKEWLFKEVSKETAEQYLRDLEQTIAGKKINDPHELYNIYKDYPQRHHRKAIRTFMRFLIKSGIRKKSELMDFQAVIDIPGTQPRPPEEAFTTDEKIIEALNSPKVKKDERRQILIRLLAYTGLRLREALELLRTFDKNKLEFHGNYARYPTYELKSKAGTKRTYYAYMPADFARQLKRIDIKETTVKGAKLADRIILPEQLRKWHTNFLKRKIKEKKLQLGVTAETLINFIQGRVGKAVIDRYYLDLVEDADELYTKIADEFPF</sequence>
<evidence type="ECO:0000259" key="2">
    <source>
        <dbReference type="Pfam" id="PF16795"/>
    </source>
</evidence>
<feature type="domain" description="Integrase SSV1 C-terminal" evidence="2">
    <location>
        <begin position="117"/>
        <end position="287"/>
    </location>
</feature>
<dbReference type="eggNOG" id="arCOG01244">
    <property type="taxonomic scope" value="Archaea"/>
</dbReference>
<keyword evidence="4" id="KW-1185">Reference proteome</keyword>
<accession>F2KR66</accession>
<gene>
    <name evidence="3" type="ordered locus">Arcve_0683</name>
</gene>
<dbReference type="EMBL" id="CP002588">
    <property type="protein sequence ID" value="AEA46703.1"/>
    <property type="molecule type" value="Genomic_DNA"/>
</dbReference>
<dbReference type="GeneID" id="10393781"/>
<dbReference type="InterPro" id="IPR013762">
    <property type="entry name" value="Integrase-like_cat_sf"/>
</dbReference>
<dbReference type="GO" id="GO:0015074">
    <property type="term" value="P:DNA integration"/>
    <property type="evidence" value="ECO:0007669"/>
    <property type="project" value="InterPro"/>
</dbReference>
<dbReference type="GO" id="GO:0003677">
    <property type="term" value="F:DNA binding"/>
    <property type="evidence" value="ECO:0007669"/>
    <property type="project" value="InterPro"/>
</dbReference>
<dbReference type="OrthoDB" id="40845at2157"/>
<protein>
    <recommendedName>
        <fullName evidence="2">Integrase SSV1 C-terminal domain-containing protein</fullName>
    </recommendedName>
</protein>
<dbReference type="GO" id="GO:0006310">
    <property type="term" value="P:DNA recombination"/>
    <property type="evidence" value="ECO:0007669"/>
    <property type="project" value="UniProtKB-KW"/>
</dbReference>
<dbReference type="InterPro" id="IPR011010">
    <property type="entry name" value="DNA_brk_join_enz"/>
</dbReference>
<dbReference type="HOGENOM" id="CLU_062372_0_0_2"/>
<keyword evidence="1" id="KW-0233">DNA recombination</keyword>
<dbReference type="Proteomes" id="UP000008136">
    <property type="component" value="Chromosome"/>
</dbReference>
<dbReference type="AlphaFoldDB" id="F2KR66"/>
<dbReference type="Pfam" id="PF16795">
    <property type="entry name" value="Phage_integr_3"/>
    <property type="match status" value="1"/>
</dbReference>
<dbReference type="InterPro" id="IPR031857">
    <property type="entry name" value="Integrase_SSV1_C"/>
</dbReference>
<dbReference type="Gene3D" id="1.10.443.10">
    <property type="entry name" value="Intergrase catalytic core"/>
    <property type="match status" value="1"/>
</dbReference>